<keyword evidence="3" id="KW-0046">Antibiotic resistance</keyword>
<evidence type="ECO:0000256" key="1">
    <source>
        <dbReference type="ARBA" id="ARBA00011051"/>
    </source>
</evidence>
<dbReference type="CDD" id="cd08349">
    <property type="entry name" value="BLMA_like"/>
    <property type="match status" value="1"/>
</dbReference>
<dbReference type="EMBL" id="BORB01000005">
    <property type="protein sequence ID" value="GIN56613.1"/>
    <property type="molecule type" value="Genomic_DNA"/>
</dbReference>
<reference evidence="5 6" key="1">
    <citation type="submission" date="2021-03" db="EMBL/GenBank/DDBJ databases">
        <title>Antimicrobial resistance genes in bacteria isolated from Japanese honey, and their potential for conferring macrolide and lincosamide resistance in the American foulbrood pathogen Paenibacillus larvae.</title>
        <authorList>
            <person name="Okamoto M."/>
            <person name="Kumagai M."/>
            <person name="Kanamori H."/>
            <person name="Takamatsu D."/>
        </authorList>
    </citation>
    <scope>NUCLEOTIDE SEQUENCE [LARGE SCALE GENOMIC DNA]</scope>
    <source>
        <strain evidence="5 6">J8TS2</strain>
    </source>
</reference>
<dbReference type="SUPFAM" id="SSF54593">
    <property type="entry name" value="Glyoxalase/Bleomycin resistance protein/Dihydroxybiphenyl dioxygenase"/>
    <property type="match status" value="1"/>
</dbReference>
<sequence>MEAGISFTNDIIPILRVFDVQKLKEFYVDFLGFNVDWQHQFEENSPLYMQVSQQNCILHLSEHHGDASPGSTIRIKVQQILTLHQNLLAKNYKYARPGLEETPWGTTEITVHDPFGNKLIFYEGN</sequence>
<accession>A0ABQ4KF66</accession>
<feature type="domain" description="VOC" evidence="4">
    <location>
        <begin position="8"/>
        <end position="124"/>
    </location>
</feature>
<dbReference type="Proteomes" id="UP000679950">
    <property type="component" value="Unassembled WGS sequence"/>
</dbReference>
<comment type="caution">
    <text evidence="5">The sequence shown here is derived from an EMBL/GenBank/DDBJ whole genome shotgun (WGS) entry which is preliminary data.</text>
</comment>
<evidence type="ECO:0000256" key="2">
    <source>
        <dbReference type="ARBA" id="ARBA00021572"/>
    </source>
</evidence>
<gene>
    <name evidence="5" type="ORF">J8TS2_09320</name>
</gene>
<dbReference type="Gene3D" id="3.10.180.10">
    <property type="entry name" value="2,3-Dihydroxybiphenyl 1,2-Dioxygenase, domain 1"/>
    <property type="match status" value="1"/>
</dbReference>
<name>A0ABQ4KF66_9BACI</name>
<dbReference type="InterPro" id="IPR037523">
    <property type="entry name" value="VOC_core"/>
</dbReference>
<dbReference type="RefSeq" id="WP_158321868.1">
    <property type="nucleotide sequence ID" value="NZ_BORB01000005.1"/>
</dbReference>
<protein>
    <recommendedName>
        <fullName evidence="2">Bleomycin resistance protein</fullName>
    </recommendedName>
</protein>
<evidence type="ECO:0000313" key="5">
    <source>
        <dbReference type="EMBL" id="GIN56613.1"/>
    </source>
</evidence>
<dbReference type="Pfam" id="PF19581">
    <property type="entry name" value="Glyoxalase_7"/>
    <property type="match status" value="1"/>
</dbReference>
<organism evidence="5 6">
    <name type="scientific">Lederbergia ruris</name>
    <dbReference type="NCBI Taxonomy" id="217495"/>
    <lineage>
        <taxon>Bacteria</taxon>
        <taxon>Bacillati</taxon>
        <taxon>Bacillota</taxon>
        <taxon>Bacilli</taxon>
        <taxon>Bacillales</taxon>
        <taxon>Bacillaceae</taxon>
        <taxon>Lederbergia</taxon>
    </lineage>
</organism>
<evidence type="ECO:0000256" key="3">
    <source>
        <dbReference type="ARBA" id="ARBA00023251"/>
    </source>
</evidence>
<dbReference type="InterPro" id="IPR000335">
    <property type="entry name" value="Bleomycin-R"/>
</dbReference>
<dbReference type="InterPro" id="IPR029068">
    <property type="entry name" value="Glyas_Bleomycin-R_OHBP_Dase"/>
</dbReference>
<keyword evidence="6" id="KW-1185">Reference proteome</keyword>
<evidence type="ECO:0000313" key="6">
    <source>
        <dbReference type="Proteomes" id="UP000679950"/>
    </source>
</evidence>
<proteinExistence type="inferred from homology"/>
<evidence type="ECO:0000259" key="4">
    <source>
        <dbReference type="PROSITE" id="PS51819"/>
    </source>
</evidence>
<dbReference type="PROSITE" id="PS51819">
    <property type="entry name" value="VOC"/>
    <property type="match status" value="1"/>
</dbReference>
<comment type="similarity">
    <text evidence="1">Belongs to the bleomycin resistance protein family.</text>
</comment>